<reference evidence="2 3" key="1">
    <citation type="submission" date="2019-10" db="EMBL/GenBank/DDBJ databases">
        <authorList>
            <person name="Palmer J.M."/>
        </authorList>
    </citation>
    <scope>NUCLEOTIDE SEQUENCE [LARGE SCALE GENOMIC DNA]</scope>
    <source>
        <strain evidence="2 3">TWF730</strain>
    </source>
</reference>
<feature type="coiled-coil region" evidence="1">
    <location>
        <begin position="131"/>
        <end position="158"/>
    </location>
</feature>
<proteinExistence type="predicted"/>
<evidence type="ECO:0000313" key="2">
    <source>
        <dbReference type="EMBL" id="KAK6337468.1"/>
    </source>
</evidence>
<keyword evidence="1" id="KW-0175">Coiled coil</keyword>
<evidence type="ECO:0000313" key="3">
    <source>
        <dbReference type="Proteomes" id="UP001373714"/>
    </source>
</evidence>
<gene>
    <name evidence="2" type="ORF">TWF730_002867</name>
</gene>
<dbReference type="Proteomes" id="UP001373714">
    <property type="component" value="Unassembled WGS sequence"/>
</dbReference>
<comment type="caution">
    <text evidence="2">The sequence shown here is derived from an EMBL/GenBank/DDBJ whole genome shotgun (WGS) entry which is preliminary data.</text>
</comment>
<keyword evidence="3" id="KW-1185">Reference proteome</keyword>
<name>A0AAV9U814_9PEZI</name>
<dbReference type="EMBL" id="JAVHNS010000013">
    <property type="protein sequence ID" value="KAK6337468.1"/>
    <property type="molecule type" value="Genomic_DNA"/>
</dbReference>
<organism evidence="2 3">
    <name type="scientific">Orbilia blumenaviensis</name>
    <dbReference type="NCBI Taxonomy" id="1796055"/>
    <lineage>
        <taxon>Eukaryota</taxon>
        <taxon>Fungi</taxon>
        <taxon>Dikarya</taxon>
        <taxon>Ascomycota</taxon>
        <taxon>Pezizomycotina</taxon>
        <taxon>Orbiliomycetes</taxon>
        <taxon>Orbiliales</taxon>
        <taxon>Orbiliaceae</taxon>
        <taxon>Orbilia</taxon>
    </lineage>
</organism>
<accession>A0AAV9U814</accession>
<protein>
    <submittedName>
        <fullName evidence="2">Uncharacterized protein</fullName>
    </submittedName>
</protein>
<dbReference type="AlphaFoldDB" id="A0AAV9U814"/>
<evidence type="ECO:0000256" key="1">
    <source>
        <dbReference type="SAM" id="Coils"/>
    </source>
</evidence>
<sequence>MRSHYYTNAVSSHYRRVYIFSIILSYIVVLYSDPADAFAFAIRAGNPRSKIHSGILESEECRTRTEPPVDSKSVAQFGVVNWTKSFQARAIAFYDSFICSERSLLVLVRLLDEAAGVQYVDMSGPNIPAGIKSYRAVNLDLKEDVDRYEEKLPTTEEAKRMVPGSIYVPRLPNDPTRSGYCTGDVVILPWSANYDLASDDPGDWDLYKTAMASLRTTFNEFKKNPEAMKEILGLGSTELPPLPKTNMNPRTQARTNVLGNCITIPVGQGVPDMKDFITGPEVYPTERTIDSFNLFRDVEAPKKKKPFIIQRFPPAPKPAQIVGNAMIQSTTSKPPITQSESSKEVPKTQLRTELQFQEQDPRDQFEAFSLPQQRPFFSSPFPFQSIPQAQPQNYFQQNPQLMRYQQSPGMQYQYNPQYQMYGYNQYRPQDSHQFSYQYNSQPKPVQYPGGDFQTSAQIHGQSIRQYDTPLFHSQMENISEEIPRSNQEKLAEIEEMVLRYSRGPGKKDLNDNRLGARLPGVGPAFEHDGTQLKQAIKDRYNDVLPESLVEAREEQLQRVRNKPMLARMSIPIRPIAAPLTQSQGNIPILSNEDSRSVRGGLNQGVDDQNAIPLSFETEWGQEDFSMLPPQYPTEERLRNENIRNTREQMLNYNLNDQMQDLFPGNDIPIGSEVNGQQTAANIDFEELMKLFGQDDQENF</sequence>